<organism evidence="2 3">
    <name type="scientific">Symbiodinium pilosum</name>
    <name type="common">Dinoflagellate</name>
    <dbReference type="NCBI Taxonomy" id="2952"/>
    <lineage>
        <taxon>Eukaryota</taxon>
        <taxon>Sar</taxon>
        <taxon>Alveolata</taxon>
        <taxon>Dinophyceae</taxon>
        <taxon>Suessiales</taxon>
        <taxon>Symbiodiniaceae</taxon>
        <taxon>Symbiodinium</taxon>
    </lineage>
</organism>
<dbReference type="Proteomes" id="UP000649617">
    <property type="component" value="Unassembled WGS sequence"/>
</dbReference>
<name>A0A812JFZ0_SYMPI</name>
<feature type="non-terminal residue" evidence="2">
    <location>
        <position position="210"/>
    </location>
</feature>
<sequence length="210" mass="22150">LSNADLEGLQLLRAASAELSDGAEAKDQAPGVKLLWPEEISHIWAGCWLAGMPKHLSPNVNTYLHCARGLLKRMTWGAAQDNGTAMPTTSAGASAGGAADEEEQTKPGKDAEELLKALKLIGADKGAVASAQLLALRMTAEGKVGLSPANVIALNLFLSDSAFHSEVSTAFVTQFSQQPLPAVRERAADIHAAHVVWPERGMESRLAFMG</sequence>
<dbReference type="OrthoDB" id="436773at2759"/>
<evidence type="ECO:0000313" key="2">
    <source>
        <dbReference type="EMBL" id="CAE7201982.1"/>
    </source>
</evidence>
<gene>
    <name evidence="2" type="ORF">SPIL2461_LOCUS1839</name>
</gene>
<reference evidence="2" key="1">
    <citation type="submission" date="2021-02" db="EMBL/GenBank/DDBJ databases">
        <authorList>
            <person name="Dougan E. K."/>
            <person name="Rhodes N."/>
            <person name="Thang M."/>
            <person name="Chan C."/>
        </authorList>
    </citation>
    <scope>NUCLEOTIDE SEQUENCE</scope>
</reference>
<evidence type="ECO:0000256" key="1">
    <source>
        <dbReference type="SAM" id="MobiDB-lite"/>
    </source>
</evidence>
<protein>
    <submittedName>
        <fullName evidence="2">Uncharacterized protein</fullName>
    </submittedName>
</protein>
<keyword evidence="3" id="KW-1185">Reference proteome</keyword>
<proteinExistence type="predicted"/>
<accession>A0A812JFZ0</accession>
<comment type="caution">
    <text evidence="2">The sequence shown here is derived from an EMBL/GenBank/DDBJ whole genome shotgun (WGS) entry which is preliminary data.</text>
</comment>
<dbReference type="AlphaFoldDB" id="A0A812JFZ0"/>
<feature type="region of interest" description="Disordered" evidence="1">
    <location>
        <begin position="81"/>
        <end position="108"/>
    </location>
</feature>
<evidence type="ECO:0000313" key="3">
    <source>
        <dbReference type="Proteomes" id="UP000649617"/>
    </source>
</evidence>
<dbReference type="EMBL" id="CAJNIZ010001880">
    <property type="protein sequence ID" value="CAE7201982.1"/>
    <property type="molecule type" value="Genomic_DNA"/>
</dbReference>